<dbReference type="Gene3D" id="2.30.290.10">
    <property type="entry name" value="BH3618-like"/>
    <property type="match status" value="1"/>
</dbReference>
<keyword evidence="6" id="KW-1185">Reference proteome</keyword>
<dbReference type="InterPro" id="IPR003775">
    <property type="entry name" value="Flagellar_assembly_factor_FliW"/>
</dbReference>
<accession>D6Y0F9</accession>
<comment type="subcellular location">
    <subcellularLocation>
        <location evidence="4">Cytoplasm</location>
    </subcellularLocation>
</comment>
<comment type="function">
    <text evidence="4">Acts as an anti-CsrA protein, binds CsrA and prevents it from repressing translation of its target genes, one of which is flagellin. Binds to flagellin and participates in the assembly of the flagellum.</text>
</comment>
<keyword evidence="3 4" id="KW-0810">Translation regulation</keyword>
<evidence type="ECO:0000256" key="2">
    <source>
        <dbReference type="ARBA" id="ARBA00022795"/>
    </source>
</evidence>
<evidence type="ECO:0000256" key="3">
    <source>
        <dbReference type="ARBA" id="ARBA00022845"/>
    </source>
</evidence>
<dbReference type="EMBL" id="CP001791">
    <property type="protein sequence ID" value="ADH98550.1"/>
    <property type="molecule type" value="Genomic_DNA"/>
</dbReference>
<organism evidence="5 6">
    <name type="scientific">Bacillus selenitireducens (strain ATCC 700615 / DSM 15326 / MLS10)</name>
    <dbReference type="NCBI Taxonomy" id="439292"/>
    <lineage>
        <taxon>Bacteria</taxon>
        <taxon>Bacillati</taxon>
        <taxon>Bacillota</taxon>
        <taxon>Bacilli</taxon>
        <taxon>Bacillales</taxon>
        <taxon>Bacillaceae</taxon>
        <taxon>Salisediminibacterium</taxon>
    </lineage>
</organism>
<reference evidence="5" key="1">
    <citation type="submission" date="2009-10" db="EMBL/GenBank/DDBJ databases">
        <title>Complete sequence of Bacillus selenitireducens MLS10.</title>
        <authorList>
            <consortium name="US DOE Joint Genome Institute"/>
            <person name="Lucas S."/>
            <person name="Copeland A."/>
            <person name="Lapidus A."/>
            <person name="Glavina del Rio T."/>
            <person name="Dalin E."/>
            <person name="Tice H."/>
            <person name="Bruce D."/>
            <person name="Goodwin L."/>
            <person name="Pitluck S."/>
            <person name="Sims D."/>
            <person name="Brettin T."/>
            <person name="Detter J.C."/>
            <person name="Han C."/>
            <person name="Larimer F."/>
            <person name="Land M."/>
            <person name="Hauser L."/>
            <person name="Kyrpides N."/>
            <person name="Ovchinnikova G."/>
            <person name="Stolz J."/>
        </authorList>
    </citation>
    <scope>NUCLEOTIDE SEQUENCE [LARGE SCALE GENOMIC DNA]</scope>
    <source>
        <strain evidence="5">MLS10</strain>
    </source>
</reference>
<protein>
    <recommendedName>
        <fullName evidence="4">Flagellar assembly factor FliW</fullName>
    </recommendedName>
</protein>
<dbReference type="GO" id="GO:0005737">
    <property type="term" value="C:cytoplasm"/>
    <property type="evidence" value="ECO:0007669"/>
    <property type="project" value="UniProtKB-SubCell"/>
</dbReference>
<dbReference type="Pfam" id="PF02623">
    <property type="entry name" value="FliW"/>
    <property type="match status" value="1"/>
</dbReference>
<dbReference type="GO" id="GO:0006417">
    <property type="term" value="P:regulation of translation"/>
    <property type="evidence" value="ECO:0007669"/>
    <property type="project" value="UniProtKB-KW"/>
</dbReference>
<dbReference type="NCBIfam" id="NF009793">
    <property type="entry name" value="PRK13285.1-1"/>
    <property type="match status" value="1"/>
</dbReference>
<dbReference type="GO" id="GO:0044780">
    <property type="term" value="P:bacterial-type flagellum assembly"/>
    <property type="evidence" value="ECO:0007669"/>
    <property type="project" value="UniProtKB-UniRule"/>
</dbReference>
<gene>
    <name evidence="4" type="primary">fliW</name>
    <name evidence="5" type="ordered locus">Bsel_1030</name>
</gene>
<comment type="subunit">
    <text evidence="4">Interacts with translational regulator CsrA and flagellin(s).</text>
</comment>
<dbReference type="STRING" id="439292.Bsel_1030"/>
<dbReference type="SUPFAM" id="SSF141457">
    <property type="entry name" value="BH3618-like"/>
    <property type="match status" value="1"/>
</dbReference>
<dbReference type="PANTHER" id="PTHR39190">
    <property type="entry name" value="FLAGELLAR ASSEMBLY FACTOR FLIW"/>
    <property type="match status" value="1"/>
</dbReference>
<name>D6Y0F9_BACIE</name>
<dbReference type="AlphaFoldDB" id="D6Y0F9"/>
<evidence type="ECO:0000256" key="1">
    <source>
        <dbReference type="ARBA" id="ARBA00022490"/>
    </source>
</evidence>
<comment type="similarity">
    <text evidence="4">Belongs to the FliW family.</text>
</comment>
<dbReference type="HAMAP" id="MF_01185">
    <property type="entry name" value="FliW"/>
    <property type="match status" value="1"/>
</dbReference>
<dbReference type="OrthoDB" id="9801235at2"/>
<dbReference type="InterPro" id="IPR024046">
    <property type="entry name" value="Flagellar_assmbl_FliW_dom_sf"/>
</dbReference>
<proteinExistence type="inferred from homology"/>
<evidence type="ECO:0000313" key="6">
    <source>
        <dbReference type="Proteomes" id="UP000000271"/>
    </source>
</evidence>
<evidence type="ECO:0000256" key="4">
    <source>
        <dbReference type="HAMAP-Rule" id="MF_01185"/>
    </source>
</evidence>
<dbReference type="RefSeq" id="WP_013171975.1">
    <property type="nucleotide sequence ID" value="NC_014219.1"/>
</dbReference>
<dbReference type="eggNOG" id="COG1699">
    <property type="taxonomic scope" value="Bacteria"/>
</dbReference>
<keyword evidence="4" id="KW-0143">Chaperone</keyword>
<keyword evidence="2 4" id="KW-1005">Bacterial flagellum biogenesis</keyword>
<keyword evidence="1 4" id="KW-0963">Cytoplasm</keyword>
<evidence type="ECO:0000313" key="5">
    <source>
        <dbReference type="EMBL" id="ADH98550.1"/>
    </source>
</evidence>
<dbReference type="KEGG" id="bse:Bsel_1030"/>
<dbReference type="HOGENOM" id="CLU_112356_0_2_9"/>
<dbReference type="PANTHER" id="PTHR39190:SF1">
    <property type="entry name" value="FLAGELLAR ASSEMBLY FACTOR FLIW"/>
    <property type="match status" value="1"/>
</dbReference>
<dbReference type="Proteomes" id="UP000000271">
    <property type="component" value="Chromosome"/>
</dbReference>
<sequence>MQIETKYSGTTTINEQNIITFEQGIPSFEEAKRYILLPFSDEPSPFYILQSVTEPGLAFVVMTPFSFFPEYEVELSDQTLEDLAIESEEEVALFVVLTLKETLETSTANLRGPIVVNSKKQLGKQVALNHPKYHTRHTLKPLAEQREG</sequence>